<accession>A0A915J3D7</accession>
<dbReference type="AlphaFoldDB" id="A0A915J3D7"/>
<keyword evidence="1" id="KW-1185">Reference proteome</keyword>
<dbReference type="WBParaSite" id="nRc.2.0.1.t20222-RA">
    <property type="protein sequence ID" value="nRc.2.0.1.t20222-RA"/>
    <property type="gene ID" value="nRc.2.0.1.g20222"/>
</dbReference>
<proteinExistence type="predicted"/>
<evidence type="ECO:0000313" key="2">
    <source>
        <dbReference type="WBParaSite" id="nRc.2.0.1.t20222-RA"/>
    </source>
</evidence>
<sequence>MVPNILPAAVSPPTEIDADVNAITSAMTKKTISQSTLPNHMLLAAYYVPPPVEAITIASHEKVLRAQAANPASTTIVASLQINNTTKGPPFLFTEDGLLY</sequence>
<reference evidence="2" key="1">
    <citation type="submission" date="2022-11" db="UniProtKB">
        <authorList>
            <consortium name="WormBaseParasite"/>
        </authorList>
    </citation>
    <scope>IDENTIFICATION</scope>
</reference>
<evidence type="ECO:0000313" key="1">
    <source>
        <dbReference type="Proteomes" id="UP000887565"/>
    </source>
</evidence>
<dbReference type="Proteomes" id="UP000887565">
    <property type="component" value="Unplaced"/>
</dbReference>
<name>A0A915J3D7_ROMCU</name>
<protein>
    <submittedName>
        <fullName evidence="2">Uncharacterized protein</fullName>
    </submittedName>
</protein>
<organism evidence="1 2">
    <name type="scientific">Romanomermis culicivorax</name>
    <name type="common">Nematode worm</name>
    <dbReference type="NCBI Taxonomy" id="13658"/>
    <lineage>
        <taxon>Eukaryota</taxon>
        <taxon>Metazoa</taxon>
        <taxon>Ecdysozoa</taxon>
        <taxon>Nematoda</taxon>
        <taxon>Enoplea</taxon>
        <taxon>Dorylaimia</taxon>
        <taxon>Mermithida</taxon>
        <taxon>Mermithoidea</taxon>
        <taxon>Mermithidae</taxon>
        <taxon>Romanomermis</taxon>
    </lineage>
</organism>